<accession>A0A3N2BXV4</accession>
<protein>
    <submittedName>
        <fullName evidence="2">Uncharacterized protein</fullName>
    </submittedName>
</protein>
<keyword evidence="1" id="KW-0472">Membrane</keyword>
<proteinExistence type="predicted"/>
<dbReference type="AlphaFoldDB" id="A0A3N2BXV4"/>
<keyword evidence="1" id="KW-1133">Transmembrane helix</keyword>
<feature type="transmembrane region" description="Helical" evidence="1">
    <location>
        <begin position="39"/>
        <end position="60"/>
    </location>
</feature>
<sequence length="120" mass="12420">MEGLVALALPVLLILGVAPDGLPAGTHVFALPYLDDNLGLMMLMSGVFGALRTIGAIGVLRNRQWGFALSLVNCAVTLVLMIFLLPAGVADGLLSGGALLLLLLGRFGRAEILPELRSAA</sequence>
<dbReference type="EMBL" id="RKHL01000001">
    <property type="protein sequence ID" value="ROR80096.1"/>
    <property type="molecule type" value="Genomic_DNA"/>
</dbReference>
<keyword evidence="3" id="KW-1185">Reference proteome</keyword>
<name>A0A3N2BXV4_9MICO</name>
<comment type="caution">
    <text evidence="2">The sequence shown here is derived from an EMBL/GenBank/DDBJ whole genome shotgun (WGS) entry which is preliminary data.</text>
</comment>
<evidence type="ECO:0000313" key="2">
    <source>
        <dbReference type="EMBL" id="ROR80096.1"/>
    </source>
</evidence>
<evidence type="ECO:0000313" key="3">
    <source>
        <dbReference type="Proteomes" id="UP000266915"/>
    </source>
</evidence>
<gene>
    <name evidence="2" type="ORF">EDD42_0129</name>
</gene>
<organism evidence="2 3">
    <name type="scientific">Plantibacter flavus</name>
    <dbReference type="NCBI Taxonomy" id="150123"/>
    <lineage>
        <taxon>Bacteria</taxon>
        <taxon>Bacillati</taxon>
        <taxon>Actinomycetota</taxon>
        <taxon>Actinomycetes</taxon>
        <taxon>Micrococcales</taxon>
        <taxon>Microbacteriaceae</taxon>
        <taxon>Plantibacter</taxon>
    </lineage>
</organism>
<dbReference type="Proteomes" id="UP000266915">
    <property type="component" value="Unassembled WGS sequence"/>
</dbReference>
<reference evidence="2 3" key="1">
    <citation type="submission" date="2018-11" db="EMBL/GenBank/DDBJ databases">
        <title>Sequencing the genomes of 1000 actinobacteria strains.</title>
        <authorList>
            <person name="Klenk H.-P."/>
        </authorList>
    </citation>
    <scope>NUCLEOTIDE SEQUENCE [LARGE SCALE GENOMIC DNA]</scope>
    <source>
        <strain evidence="2 3">DSM 14012</strain>
    </source>
</reference>
<feature type="transmembrane region" description="Helical" evidence="1">
    <location>
        <begin position="67"/>
        <end position="86"/>
    </location>
</feature>
<keyword evidence="1" id="KW-0812">Transmembrane</keyword>
<evidence type="ECO:0000256" key="1">
    <source>
        <dbReference type="SAM" id="Phobius"/>
    </source>
</evidence>